<dbReference type="Proteomes" id="UP000008076">
    <property type="component" value="Unassembled WGS sequence"/>
</dbReference>
<dbReference type="InterPro" id="IPR035979">
    <property type="entry name" value="RBD_domain_sf"/>
</dbReference>
<dbReference type="SUPFAM" id="SSF54928">
    <property type="entry name" value="RNA-binding domain, RBD"/>
    <property type="match status" value="2"/>
</dbReference>
<dbReference type="EMBL" id="DS550801">
    <property type="protein sequence ID" value="EDR22152.1"/>
    <property type="molecule type" value="Genomic_DNA"/>
</dbReference>
<feature type="region of interest" description="Disordered" evidence="2">
    <location>
        <begin position="345"/>
        <end position="405"/>
    </location>
</feature>
<dbReference type="OMA" id="CHYFDHY"/>
<protein>
    <recommendedName>
        <fullName evidence="3">RRM domain-containing protein</fullName>
    </recommendedName>
</protein>
<feature type="compositionally biased region" description="Low complexity" evidence="2">
    <location>
        <begin position="345"/>
        <end position="365"/>
    </location>
</feature>
<dbReference type="PROSITE" id="PS50102">
    <property type="entry name" value="RRM"/>
    <property type="match status" value="1"/>
</dbReference>
<dbReference type="AlphaFoldDB" id="B0ETG7"/>
<evidence type="ECO:0000313" key="5">
    <source>
        <dbReference type="Proteomes" id="UP000008076"/>
    </source>
</evidence>
<feature type="compositionally biased region" description="Polar residues" evidence="2">
    <location>
        <begin position="366"/>
        <end position="393"/>
    </location>
</feature>
<dbReference type="PANTHER" id="PTHR15592">
    <property type="entry name" value="MATRIN 3/NUCLEAR PROTEIN 220-RELATED"/>
    <property type="match status" value="1"/>
</dbReference>
<feature type="domain" description="RRM" evidence="3">
    <location>
        <begin position="116"/>
        <end position="191"/>
    </location>
</feature>
<evidence type="ECO:0000256" key="2">
    <source>
        <dbReference type="SAM" id="MobiDB-lite"/>
    </source>
</evidence>
<accession>B0ETG7</accession>
<dbReference type="GO" id="GO:0003723">
    <property type="term" value="F:RNA binding"/>
    <property type="evidence" value="ECO:0007669"/>
    <property type="project" value="UniProtKB-UniRule"/>
</dbReference>
<dbReference type="Gene3D" id="3.30.70.330">
    <property type="match status" value="2"/>
</dbReference>
<dbReference type="SMART" id="SM00360">
    <property type="entry name" value="RRM"/>
    <property type="match status" value="2"/>
</dbReference>
<dbReference type="InterPro" id="IPR012677">
    <property type="entry name" value="Nucleotide-bd_a/b_plait_sf"/>
</dbReference>
<keyword evidence="5" id="KW-1185">Reference proteome</keyword>
<dbReference type="VEuPathDB" id="AmoebaDB:EDI_129050"/>
<proteinExistence type="predicted"/>
<name>B0ETG7_ENTDS</name>
<dbReference type="InterPro" id="IPR000504">
    <property type="entry name" value="RRM_dom"/>
</dbReference>
<keyword evidence="1" id="KW-0694">RNA-binding</keyword>
<dbReference type="RefSeq" id="XP_001741367.1">
    <property type="nucleotide sequence ID" value="XM_001741315.1"/>
</dbReference>
<organism evidence="5">
    <name type="scientific">Entamoeba dispar (strain ATCC PRA-260 / SAW760)</name>
    <dbReference type="NCBI Taxonomy" id="370354"/>
    <lineage>
        <taxon>Eukaryota</taxon>
        <taxon>Amoebozoa</taxon>
        <taxon>Evosea</taxon>
        <taxon>Archamoebae</taxon>
        <taxon>Mastigamoebida</taxon>
        <taxon>Entamoebidae</taxon>
        <taxon>Entamoeba</taxon>
    </lineage>
</organism>
<dbReference type="KEGG" id="edi:EDI_129050"/>
<dbReference type="GeneID" id="5914099"/>
<sequence length="405" mass="45792">MPNSNPTVFIAFQQPIKKAIVCNDLYDSVIRFGKIQRIICMNSPRPDMPHSLIEFESPESSNKCIEYLKTNPLPILNYKCRAEVSNAETLNVKTESPQAHDYTISPRFGHETPITRVLLVNELPRYLTPQSPFHFYNLFSLYGSIIKVNVLSEKRTAMIEYASIEDTINAYQNLSDVKFFDSRLIVKYSKHDSVAAPPGIWCKHFQPLKPLLPSVAPSVFVKFIQLHPIIACSPNTPMALCHYFDHYFVPRPVDVFFDSPTSGVFAFKTTQDAVICVSVLNHKNENGIPLKLAFVSEPPQVSPSNIKYGYSQSHPMSRMSTNQPILPSQSTTSFPPILLSQSVPSQTLQSQPLSSPSLPFQQSQLTNPYSSYKLEPQNNNQTYSLNETQTTKPNKPLTPYYNYSQ</sequence>
<gene>
    <name evidence="4" type="ORF">EDI_129050</name>
</gene>
<evidence type="ECO:0000313" key="4">
    <source>
        <dbReference type="EMBL" id="EDR22152.1"/>
    </source>
</evidence>
<reference evidence="5" key="1">
    <citation type="submission" date="2007-12" db="EMBL/GenBank/DDBJ databases">
        <title>Annotation of Entamoeba dispar SAW760.</title>
        <authorList>
            <person name="Lorenzi H."/>
            <person name="Inman J."/>
            <person name="Schobel S."/>
            <person name="Amedeo P."/>
            <person name="Caler E."/>
        </authorList>
    </citation>
    <scope>NUCLEOTIDE SEQUENCE [LARGE SCALE GENOMIC DNA]</scope>
    <source>
        <strain evidence="5">ATCC PRA-260 / SAW760</strain>
    </source>
</reference>
<evidence type="ECO:0000256" key="1">
    <source>
        <dbReference type="PROSITE-ProRule" id="PRU00176"/>
    </source>
</evidence>
<dbReference type="OrthoDB" id="302770at2759"/>
<evidence type="ECO:0000259" key="3">
    <source>
        <dbReference type="PROSITE" id="PS50102"/>
    </source>
</evidence>
<dbReference type="Pfam" id="PF13893">
    <property type="entry name" value="RRM_5"/>
    <property type="match status" value="1"/>
</dbReference>